<evidence type="ECO:0000313" key="2">
    <source>
        <dbReference type="Proteomes" id="UP000078486"/>
    </source>
</evidence>
<reference evidence="1 2" key="1">
    <citation type="submission" date="2016-01" db="EMBL/GenBank/DDBJ databases">
        <title>High potential of lignocellulose degradation of a new Verrucomicrobia species.</title>
        <authorList>
            <person name="Wang Y."/>
            <person name="Shi Y."/>
            <person name="Qiu Z."/>
            <person name="Liu S."/>
            <person name="Yang H."/>
        </authorList>
    </citation>
    <scope>NUCLEOTIDE SEQUENCE [LARGE SCALE GENOMIC DNA]</scope>
    <source>
        <strain evidence="1 2">TSB47</strain>
    </source>
</reference>
<evidence type="ECO:0000313" key="1">
    <source>
        <dbReference type="EMBL" id="OAM91945.1"/>
    </source>
</evidence>
<accession>A0A178IR77</accession>
<dbReference type="Proteomes" id="UP000078486">
    <property type="component" value="Unassembled WGS sequence"/>
</dbReference>
<organism evidence="1 2">
    <name type="scientific">Termitidicoccus mucosus</name>
    <dbReference type="NCBI Taxonomy" id="1184151"/>
    <lineage>
        <taxon>Bacteria</taxon>
        <taxon>Pseudomonadati</taxon>
        <taxon>Verrucomicrobiota</taxon>
        <taxon>Opitutia</taxon>
        <taxon>Opitutales</taxon>
        <taxon>Opitutaceae</taxon>
        <taxon>Termitidicoccus</taxon>
    </lineage>
</organism>
<dbReference type="AlphaFoldDB" id="A0A178IR77"/>
<keyword evidence="2" id="KW-1185">Reference proteome</keyword>
<gene>
    <name evidence="1" type="ORF">AW736_26135</name>
</gene>
<dbReference type="STRING" id="1184151.AW736_26135"/>
<protein>
    <submittedName>
        <fullName evidence="1">Uncharacterized protein</fullName>
    </submittedName>
</protein>
<dbReference type="EMBL" id="LRRQ01000002">
    <property type="protein sequence ID" value="OAM91945.1"/>
    <property type="molecule type" value="Genomic_DNA"/>
</dbReference>
<name>A0A178IR77_9BACT</name>
<sequence>MSPKDTREPALIDSLPMARYSFVARGYLANGTEIVIRGTVYARKGVYYQAQARVLDSILKEISTLELDENGVGLKMCSGGRCAPPQDLSILGRSKARP</sequence>
<comment type="caution">
    <text evidence="1">The sequence shown here is derived from an EMBL/GenBank/DDBJ whole genome shotgun (WGS) entry which is preliminary data.</text>
</comment>
<proteinExistence type="predicted"/>